<organism evidence="2 3">
    <name type="scientific">Phytophthora fragariaefolia</name>
    <dbReference type="NCBI Taxonomy" id="1490495"/>
    <lineage>
        <taxon>Eukaryota</taxon>
        <taxon>Sar</taxon>
        <taxon>Stramenopiles</taxon>
        <taxon>Oomycota</taxon>
        <taxon>Peronosporomycetes</taxon>
        <taxon>Peronosporales</taxon>
        <taxon>Peronosporaceae</taxon>
        <taxon>Phytophthora</taxon>
    </lineage>
</organism>
<comment type="caution">
    <text evidence="2">The sequence shown here is derived from an EMBL/GenBank/DDBJ whole genome shotgun (WGS) entry which is preliminary data.</text>
</comment>
<evidence type="ECO:0000313" key="2">
    <source>
        <dbReference type="EMBL" id="GMF52295.1"/>
    </source>
</evidence>
<dbReference type="PANTHER" id="PTHR11439:SF440">
    <property type="entry name" value="INTEGRASE CATALYTIC DOMAIN-CONTAINING PROTEIN"/>
    <property type="match status" value="1"/>
</dbReference>
<sequence>MGFRPCTSDACEFVKQVDASPAYIGVYVDDMLIGAKNKTIIAVVKRGLASYFKIKDIGSVTYVLGVKVVYSASNGTLVLSQKVTIERLVERYNQTSAHVTYNPNVLGEILLKRELNSEEVVNMERGPYRSLVGSLFSNSCTAIHKAPSDIGLHYQVNRRATPPIAFSDADWASDKQDRKSVSGVLVVMNGVPVIYKSKLQRTVALSSAEAEYIALSLCLKEIVWLRSLLEGMGANVNAATVVLEDNQSAIAIATNGGNQSRSKHIYIRHHFIREHVTQGPISLQYIPTRQQLTDTLPRNSHKGLHDFGSQERWTEQRVAGEC</sequence>
<dbReference type="AlphaFoldDB" id="A0A9W6Y4J2"/>
<feature type="domain" description="Reverse transcriptase Ty1/copia-type" evidence="1">
    <location>
        <begin position="3"/>
        <end position="103"/>
    </location>
</feature>
<dbReference type="PANTHER" id="PTHR11439">
    <property type="entry name" value="GAG-POL-RELATED RETROTRANSPOSON"/>
    <property type="match status" value="1"/>
</dbReference>
<keyword evidence="3" id="KW-1185">Reference proteome</keyword>
<dbReference type="CDD" id="cd09272">
    <property type="entry name" value="RNase_HI_RT_Ty1"/>
    <property type="match status" value="1"/>
</dbReference>
<dbReference type="EMBL" id="BSXT01003073">
    <property type="protein sequence ID" value="GMF52295.1"/>
    <property type="molecule type" value="Genomic_DNA"/>
</dbReference>
<gene>
    <name evidence="2" type="ORF">Pfra01_002136600</name>
</gene>
<evidence type="ECO:0000259" key="1">
    <source>
        <dbReference type="Pfam" id="PF07727"/>
    </source>
</evidence>
<reference evidence="2" key="1">
    <citation type="submission" date="2023-04" db="EMBL/GenBank/DDBJ databases">
        <title>Phytophthora fragariaefolia NBRC 109709.</title>
        <authorList>
            <person name="Ichikawa N."/>
            <person name="Sato H."/>
            <person name="Tonouchi N."/>
        </authorList>
    </citation>
    <scope>NUCLEOTIDE SEQUENCE</scope>
    <source>
        <strain evidence="2">NBRC 109709</strain>
    </source>
</reference>
<protein>
    <submittedName>
        <fullName evidence="2">Unnamed protein product</fullName>
    </submittedName>
</protein>
<evidence type="ECO:0000313" key="3">
    <source>
        <dbReference type="Proteomes" id="UP001165121"/>
    </source>
</evidence>
<dbReference type="OrthoDB" id="1113209at2759"/>
<dbReference type="Proteomes" id="UP001165121">
    <property type="component" value="Unassembled WGS sequence"/>
</dbReference>
<proteinExistence type="predicted"/>
<accession>A0A9W6Y4J2</accession>
<dbReference type="InterPro" id="IPR013103">
    <property type="entry name" value="RVT_2"/>
</dbReference>
<name>A0A9W6Y4J2_9STRA</name>
<dbReference type="Pfam" id="PF07727">
    <property type="entry name" value="RVT_2"/>
    <property type="match status" value="1"/>
</dbReference>